<dbReference type="Proteomes" id="UP001303222">
    <property type="component" value="Unassembled WGS sequence"/>
</dbReference>
<dbReference type="AlphaFoldDB" id="A0AAN6NZJ9"/>
<dbReference type="EMBL" id="MU859085">
    <property type="protein sequence ID" value="KAK3954796.1"/>
    <property type="molecule type" value="Genomic_DNA"/>
</dbReference>
<reference evidence="3" key="1">
    <citation type="journal article" date="2023" name="Mol. Phylogenet. Evol.">
        <title>Genome-scale phylogeny and comparative genomics of the fungal order Sordariales.</title>
        <authorList>
            <person name="Hensen N."/>
            <person name="Bonometti L."/>
            <person name="Westerberg I."/>
            <person name="Brannstrom I.O."/>
            <person name="Guillou S."/>
            <person name="Cros-Aarteil S."/>
            <person name="Calhoun S."/>
            <person name="Haridas S."/>
            <person name="Kuo A."/>
            <person name="Mondo S."/>
            <person name="Pangilinan J."/>
            <person name="Riley R."/>
            <person name="LaButti K."/>
            <person name="Andreopoulos B."/>
            <person name="Lipzen A."/>
            <person name="Chen C."/>
            <person name="Yan M."/>
            <person name="Daum C."/>
            <person name="Ng V."/>
            <person name="Clum A."/>
            <person name="Steindorff A."/>
            <person name="Ohm R.A."/>
            <person name="Martin F."/>
            <person name="Silar P."/>
            <person name="Natvig D.O."/>
            <person name="Lalanne C."/>
            <person name="Gautier V."/>
            <person name="Ament-Velasquez S.L."/>
            <person name="Kruys A."/>
            <person name="Hutchinson M.I."/>
            <person name="Powell A.J."/>
            <person name="Barry K."/>
            <person name="Miller A.N."/>
            <person name="Grigoriev I.V."/>
            <person name="Debuchy R."/>
            <person name="Gladieux P."/>
            <person name="Hiltunen Thoren M."/>
            <person name="Johannesson H."/>
        </authorList>
    </citation>
    <scope>NUCLEOTIDE SEQUENCE</scope>
    <source>
        <strain evidence="3">CBS 626.80</strain>
    </source>
</reference>
<feature type="region of interest" description="Disordered" evidence="1">
    <location>
        <begin position="83"/>
        <end position="105"/>
    </location>
</feature>
<reference evidence="3" key="2">
    <citation type="submission" date="2023-06" db="EMBL/GenBank/DDBJ databases">
        <authorList>
            <consortium name="Lawrence Berkeley National Laboratory"/>
            <person name="Mondo S.J."/>
            <person name="Hensen N."/>
            <person name="Bonometti L."/>
            <person name="Westerberg I."/>
            <person name="Brannstrom I.O."/>
            <person name="Guillou S."/>
            <person name="Cros-Aarteil S."/>
            <person name="Calhoun S."/>
            <person name="Haridas S."/>
            <person name="Kuo A."/>
            <person name="Pangilinan J."/>
            <person name="Riley R."/>
            <person name="Labutti K."/>
            <person name="Andreopoulos B."/>
            <person name="Lipzen A."/>
            <person name="Chen C."/>
            <person name="Yanf M."/>
            <person name="Daum C."/>
            <person name="Ng V."/>
            <person name="Clum A."/>
            <person name="Steindorff A."/>
            <person name="Ohm R."/>
            <person name="Martin F."/>
            <person name="Silar P."/>
            <person name="Natvig D."/>
            <person name="Lalanne C."/>
            <person name="Gautier V."/>
            <person name="Ament-Velasquez S.L."/>
            <person name="Kruys A."/>
            <person name="Hutchinson M.I."/>
            <person name="Powell A.J."/>
            <person name="Barry K."/>
            <person name="Miller A.N."/>
            <person name="Grigoriev I.V."/>
            <person name="Debuchy R."/>
            <person name="Gladieux P."/>
            <person name="Thoren M.H."/>
            <person name="Johannesson H."/>
        </authorList>
    </citation>
    <scope>NUCLEOTIDE SEQUENCE</scope>
    <source>
        <strain evidence="3">CBS 626.80</strain>
    </source>
</reference>
<keyword evidence="2" id="KW-0812">Transmembrane</keyword>
<gene>
    <name evidence="3" type="ORF">QBC32DRAFT_322357</name>
</gene>
<protein>
    <submittedName>
        <fullName evidence="3">Uncharacterized protein</fullName>
    </submittedName>
</protein>
<feature type="transmembrane region" description="Helical" evidence="2">
    <location>
        <begin position="6"/>
        <end position="30"/>
    </location>
</feature>
<proteinExistence type="predicted"/>
<name>A0AAN6NZJ9_9PEZI</name>
<evidence type="ECO:0000313" key="3">
    <source>
        <dbReference type="EMBL" id="KAK3954796.1"/>
    </source>
</evidence>
<evidence type="ECO:0000256" key="2">
    <source>
        <dbReference type="SAM" id="Phobius"/>
    </source>
</evidence>
<keyword evidence="2" id="KW-1133">Transmembrane helix</keyword>
<sequence length="169" mass="19181">RAFHVIVVVVFFFFFFFFFFFSSLSTRSLLDHAALHLSSRTRPSPDQGTFHFPSTKSQLHRELASGLFPCRLHHLPPAQVHRVERTGGDEGPSTTSPGRASAPRIHRSRLQKAPEYLDKPGFRLCDSGILKGWTETALVTETHRGLLGTLRPCLQGLKRVHRSVALRHW</sequence>
<keyword evidence="4" id="KW-1185">Reference proteome</keyword>
<evidence type="ECO:0000256" key="1">
    <source>
        <dbReference type="SAM" id="MobiDB-lite"/>
    </source>
</evidence>
<organism evidence="3 4">
    <name type="scientific">Pseudoneurospora amorphoporcata</name>
    <dbReference type="NCBI Taxonomy" id="241081"/>
    <lineage>
        <taxon>Eukaryota</taxon>
        <taxon>Fungi</taxon>
        <taxon>Dikarya</taxon>
        <taxon>Ascomycota</taxon>
        <taxon>Pezizomycotina</taxon>
        <taxon>Sordariomycetes</taxon>
        <taxon>Sordariomycetidae</taxon>
        <taxon>Sordariales</taxon>
        <taxon>Sordariaceae</taxon>
        <taxon>Pseudoneurospora</taxon>
    </lineage>
</organism>
<comment type="caution">
    <text evidence="3">The sequence shown here is derived from an EMBL/GenBank/DDBJ whole genome shotgun (WGS) entry which is preliminary data.</text>
</comment>
<evidence type="ECO:0000313" key="4">
    <source>
        <dbReference type="Proteomes" id="UP001303222"/>
    </source>
</evidence>
<accession>A0AAN6NZJ9</accession>
<feature type="non-terminal residue" evidence="3">
    <location>
        <position position="1"/>
    </location>
</feature>
<keyword evidence="2" id="KW-0472">Membrane</keyword>